<dbReference type="InterPro" id="IPR032466">
    <property type="entry name" value="Metal_Hydrolase"/>
</dbReference>
<accession>A0A7H8Q6J1</accession>
<dbReference type="InterPro" id="IPR043748">
    <property type="entry name" value="DUF5693"/>
</dbReference>
<feature type="transmembrane region" description="Helical" evidence="1">
    <location>
        <begin position="532"/>
        <end position="547"/>
    </location>
</feature>
<proteinExistence type="predicted"/>
<dbReference type="EMBL" id="CP051177">
    <property type="protein sequence ID" value="QKX49578.1"/>
    <property type="molecule type" value="Genomic_DNA"/>
</dbReference>
<feature type="transmembrane region" description="Helical" evidence="1">
    <location>
        <begin position="454"/>
        <end position="475"/>
    </location>
</feature>
<feature type="transmembrane region" description="Helical" evidence="1">
    <location>
        <begin position="586"/>
        <end position="606"/>
    </location>
</feature>
<sequence length="620" mass="69111">MQKVLIAVVLAALILTIPSIVQRVQVEKSSDTVETVVPYKLVHQWLGSDSVLTRDQIFADLKEAGVQSISLEPDTLRTLERKGIITAVNSARMREHLLLNRQEPLDEFYNKEGLFVASSPDFPLKETTDEMFEETHAIKVNGVDYVFIPGFQDTILSSPVGYDEEVADAAIDAGFTVIPRIADYGEDQMRRMADNLLALKREGIEKVLFLGAYSPFYREPDLLKEFSEEMKETGYTLIQIEGPEQVGFGQAAYAMDLDVVRLHSVPVNPAELSVFSERIVRAVKERNIRSIFLNTKGEEYDEEMDGLKTIRADVDAGLSSNSRGKAAAFDSYEVPLWQTAAGLIGAIAFLGLAVDVIVKNRKLTFLTLAGTALLALIYMLFGLSIILKAMALAIAVSAPVLAVLLHKKTDAKGYLLIEYAKAVAVTLVGIWFIVVLLNGNQFLLGIDSFRGVKLVYILPMAFIALYAIWGNFKFLLNMNVKYWHMLIFALIAVLGLYYISRTGNTGSVSAIELQVRQALEQILYVRPRTKEFLIGFPLFVVALYVAKRNVKASYFLLVPAVIGFLSMVNTFTHLHIPLSISLLRSVYSIILGFIIGGALILLYKWIGTRIVDQIKARWQF</sequence>
<dbReference type="RefSeq" id="WP_036809919.1">
    <property type="nucleotide sequence ID" value="NZ_CP051177.1"/>
</dbReference>
<keyword evidence="1" id="KW-1133">Transmembrane helix</keyword>
<dbReference type="AlphaFoldDB" id="A0A7H8Q6J1"/>
<name>A0A7H8Q6J1_9BACL</name>
<feature type="transmembrane region" description="Helical" evidence="1">
    <location>
        <begin position="482"/>
        <end position="499"/>
    </location>
</feature>
<dbReference type="Proteomes" id="UP000509222">
    <property type="component" value="Chromosome"/>
</dbReference>
<dbReference type="Pfam" id="PF18949">
    <property type="entry name" value="DUF5693"/>
    <property type="match status" value="1"/>
</dbReference>
<reference evidence="3" key="1">
    <citation type="submission" date="2020-06" db="EMBL/GenBank/DDBJ databases">
        <title>Isolation of Planomicrobium glaciei.</title>
        <authorList>
            <person name="Malisova L."/>
            <person name="Safrankova R."/>
            <person name="Jakubu V."/>
            <person name="Spanelova P."/>
        </authorList>
    </citation>
    <scope>NUCLEOTIDE SEQUENCE [LARGE SCALE GENOMIC DNA]</scope>
    <source>
        <strain evidence="3">NRL-ATB46093</strain>
    </source>
</reference>
<keyword evidence="1" id="KW-0472">Membrane</keyword>
<organism evidence="2 3">
    <name type="scientific">Planococcus glaciei</name>
    <dbReference type="NCBI Taxonomy" id="459472"/>
    <lineage>
        <taxon>Bacteria</taxon>
        <taxon>Bacillati</taxon>
        <taxon>Bacillota</taxon>
        <taxon>Bacilli</taxon>
        <taxon>Bacillales</taxon>
        <taxon>Caryophanaceae</taxon>
        <taxon>Planococcus</taxon>
    </lineage>
</organism>
<keyword evidence="1" id="KW-0812">Transmembrane</keyword>
<gene>
    <name evidence="2" type="ORF">HF394_02715</name>
</gene>
<keyword evidence="3" id="KW-1185">Reference proteome</keyword>
<protein>
    <submittedName>
        <fullName evidence="2">Uncharacterized protein</fullName>
    </submittedName>
</protein>
<evidence type="ECO:0000256" key="1">
    <source>
        <dbReference type="SAM" id="Phobius"/>
    </source>
</evidence>
<feature type="transmembrane region" description="Helical" evidence="1">
    <location>
        <begin position="365"/>
        <end position="383"/>
    </location>
</feature>
<dbReference type="SUPFAM" id="SSF51556">
    <property type="entry name" value="Metallo-dependent hydrolases"/>
    <property type="match status" value="1"/>
</dbReference>
<feature type="transmembrane region" description="Helical" evidence="1">
    <location>
        <begin position="413"/>
        <end position="434"/>
    </location>
</feature>
<evidence type="ECO:0000313" key="3">
    <source>
        <dbReference type="Proteomes" id="UP000509222"/>
    </source>
</evidence>
<feature type="transmembrane region" description="Helical" evidence="1">
    <location>
        <begin position="336"/>
        <end position="358"/>
    </location>
</feature>
<feature type="transmembrane region" description="Helical" evidence="1">
    <location>
        <begin position="554"/>
        <end position="574"/>
    </location>
</feature>
<evidence type="ECO:0000313" key="2">
    <source>
        <dbReference type="EMBL" id="QKX49578.1"/>
    </source>
</evidence>
<feature type="transmembrane region" description="Helical" evidence="1">
    <location>
        <begin position="389"/>
        <end position="406"/>
    </location>
</feature>